<accession>A0A6G1GVP3</accession>
<organism evidence="2 3">
    <name type="scientific">Aulographum hederae CBS 113979</name>
    <dbReference type="NCBI Taxonomy" id="1176131"/>
    <lineage>
        <taxon>Eukaryota</taxon>
        <taxon>Fungi</taxon>
        <taxon>Dikarya</taxon>
        <taxon>Ascomycota</taxon>
        <taxon>Pezizomycotina</taxon>
        <taxon>Dothideomycetes</taxon>
        <taxon>Pleosporomycetidae</taxon>
        <taxon>Aulographales</taxon>
        <taxon>Aulographaceae</taxon>
    </lineage>
</organism>
<reference evidence="2" key="1">
    <citation type="journal article" date="2020" name="Stud. Mycol.">
        <title>101 Dothideomycetes genomes: a test case for predicting lifestyles and emergence of pathogens.</title>
        <authorList>
            <person name="Haridas S."/>
            <person name="Albert R."/>
            <person name="Binder M."/>
            <person name="Bloem J."/>
            <person name="Labutti K."/>
            <person name="Salamov A."/>
            <person name="Andreopoulos B."/>
            <person name="Baker S."/>
            <person name="Barry K."/>
            <person name="Bills G."/>
            <person name="Bluhm B."/>
            <person name="Cannon C."/>
            <person name="Castanera R."/>
            <person name="Culley D."/>
            <person name="Daum C."/>
            <person name="Ezra D."/>
            <person name="Gonzalez J."/>
            <person name="Henrissat B."/>
            <person name="Kuo A."/>
            <person name="Liang C."/>
            <person name="Lipzen A."/>
            <person name="Lutzoni F."/>
            <person name="Magnuson J."/>
            <person name="Mondo S."/>
            <person name="Nolan M."/>
            <person name="Ohm R."/>
            <person name="Pangilinan J."/>
            <person name="Park H.-J."/>
            <person name="Ramirez L."/>
            <person name="Alfaro M."/>
            <person name="Sun H."/>
            <person name="Tritt A."/>
            <person name="Yoshinaga Y."/>
            <person name="Zwiers L.-H."/>
            <person name="Turgeon B."/>
            <person name="Goodwin S."/>
            <person name="Spatafora J."/>
            <person name="Crous P."/>
            <person name="Grigoriev I."/>
        </authorList>
    </citation>
    <scope>NUCLEOTIDE SEQUENCE</scope>
    <source>
        <strain evidence="2">CBS 113979</strain>
    </source>
</reference>
<feature type="compositionally biased region" description="Basic and acidic residues" evidence="1">
    <location>
        <begin position="62"/>
        <end position="77"/>
    </location>
</feature>
<sequence length="169" mass="18974">MRRCESTGQFHPLNQGADCVQPWWSGPVSLCSCSPVSAFSFTLIELKRSVIKQSSARLPTHQSEENQGHPANDRRSPELPMDTLSDELSSAQSCDYCSNIVIDFDSKSPAPSTNHGHFARYLPIDCHTCDEGVFGYVEKRKSHYSGFDIQYVYEAIDNGCKFFAHLFID</sequence>
<protein>
    <submittedName>
        <fullName evidence="2">Uncharacterized protein</fullName>
    </submittedName>
</protein>
<feature type="region of interest" description="Disordered" evidence="1">
    <location>
        <begin position="55"/>
        <end position="82"/>
    </location>
</feature>
<gene>
    <name evidence="2" type="ORF">K402DRAFT_395239</name>
</gene>
<name>A0A6G1GVP3_9PEZI</name>
<evidence type="ECO:0000313" key="2">
    <source>
        <dbReference type="EMBL" id="KAF1984874.1"/>
    </source>
</evidence>
<dbReference type="Proteomes" id="UP000800041">
    <property type="component" value="Unassembled WGS sequence"/>
</dbReference>
<dbReference type="EMBL" id="ML977165">
    <property type="protein sequence ID" value="KAF1984874.1"/>
    <property type="molecule type" value="Genomic_DNA"/>
</dbReference>
<dbReference type="AlphaFoldDB" id="A0A6G1GVP3"/>
<evidence type="ECO:0000256" key="1">
    <source>
        <dbReference type="SAM" id="MobiDB-lite"/>
    </source>
</evidence>
<dbReference type="PROSITE" id="PS51257">
    <property type="entry name" value="PROKAR_LIPOPROTEIN"/>
    <property type="match status" value="1"/>
</dbReference>
<keyword evidence="3" id="KW-1185">Reference proteome</keyword>
<evidence type="ECO:0000313" key="3">
    <source>
        <dbReference type="Proteomes" id="UP000800041"/>
    </source>
</evidence>
<proteinExistence type="predicted"/>